<dbReference type="InterPro" id="IPR010152">
    <property type="entry name" value="CRISPR-assoc_prot_Cas2_sub"/>
</dbReference>
<proteinExistence type="predicted"/>
<organism evidence="2 3">
    <name type="scientific">Nocardia brasiliensis</name>
    <dbReference type="NCBI Taxonomy" id="37326"/>
    <lineage>
        <taxon>Bacteria</taxon>
        <taxon>Bacillati</taxon>
        <taxon>Actinomycetota</taxon>
        <taxon>Actinomycetes</taxon>
        <taxon>Mycobacteriales</taxon>
        <taxon>Nocardiaceae</taxon>
        <taxon>Nocardia</taxon>
    </lineage>
</organism>
<gene>
    <name evidence="2" type="primary">cas2e</name>
    <name evidence="2" type="ORF">F5X71_27655</name>
</gene>
<dbReference type="Proteomes" id="UP000501705">
    <property type="component" value="Chromosome"/>
</dbReference>
<evidence type="ECO:0000256" key="1">
    <source>
        <dbReference type="SAM" id="MobiDB-lite"/>
    </source>
</evidence>
<feature type="region of interest" description="Disordered" evidence="1">
    <location>
        <begin position="115"/>
        <end position="151"/>
    </location>
</feature>
<feature type="compositionally biased region" description="Polar residues" evidence="1">
    <location>
        <begin position="118"/>
        <end position="132"/>
    </location>
</feature>
<feature type="compositionally biased region" description="Basic residues" evidence="1">
    <location>
        <begin position="140"/>
        <end position="151"/>
    </location>
</feature>
<dbReference type="AlphaFoldDB" id="A0A6G9XXE1"/>
<sequence>MGRPRRLGGWRSRIRRRLLTTVVLTAVPPGLRGHLTRWLLEISPGVFVGNISPRVRELMWQRIIEFVAEGRAIMVYTARNEQRLAFKVHGHDWTPVDYDGLTLMRRMTVPDYIPAAQAPSSAKTRGTSNQAEHQSETVWRRRTARRKFKPK</sequence>
<reference evidence="2 3" key="1">
    <citation type="journal article" date="2019" name="ACS Chem. Biol.">
        <title>Identification and Mobilization of a Cryptic Antibiotic Biosynthesis Gene Locus from a Human-Pathogenic Nocardia Isolate.</title>
        <authorList>
            <person name="Herisse M."/>
            <person name="Ishida K."/>
            <person name="Porter J.L."/>
            <person name="Howden B."/>
            <person name="Hertweck C."/>
            <person name="Stinear T.P."/>
            <person name="Pidot S.J."/>
        </authorList>
    </citation>
    <scope>NUCLEOTIDE SEQUENCE [LARGE SCALE GENOMIC DNA]</scope>
    <source>
        <strain evidence="2 3">AUSMDU00024985</strain>
    </source>
</reference>
<protein>
    <submittedName>
        <fullName evidence="2">Type I-E CRISPR-associated endoribonuclease Cas2</fullName>
    </submittedName>
</protein>
<accession>A0A6G9XXE1</accession>
<dbReference type="EMBL" id="CP046171">
    <property type="protein sequence ID" value="QIS05584.1"/>
    <property type="molecule type" value="Genomic_DNA"/>
</dbReference>
<evidence type="ECO:0000313" key="3">
    <source>
        <dbReference type="Proteomes" id="UP000501705"/>
    </source>
</evidence>
<dbReference type="CDD" id="cd09755">
    <property type="entry name" value="Cas2_I-E"/>
    <property type="match status" value="1"/>
</dbReference>
<dbReference type="Pfam" id="PF09707">
    <property type="entry name" value="Cas_Cas2CT1978"/>
    <property type="match status" value="1"/>
</dbReference>
<dbReference type="Gene3D" id="3.30.70.240">
    <property type="match status" value="1"/>
</dbReference>
<dbReference type="NCBIfam" id="TIGR01873">
    <property type="entry name" value="cas_CT1978"/>
    <property type="match status" value="1"/>
</dbReference>
<name>A0A6G9XXE1_NOCBR</name>
<evidence type="ECO:0000313" key="2">
    <source>
        <dbReference type="EMBL" id="QIS05584.1"/>
    </source>
</evidence>